<keyword evidence="13" id="KW-1185">Reference proteome</keyword>
<evidence type="ECO:0000256" key="10">
    <source>
        <dbReference type="SAM" id="MobiDB-lite"/>
    </source>
</evidence>
<feature type="compositionally biased region" description="Low complexity" evidence="10">
    <location>
        <begin position="634"/>
        <end position="657"/>
    </location>
</feature>
<dbReference type="InterPro" id="IPR008271">
    <property type="entry name" value="Ser/Thr_kinase_AS"/>
</dbReference>
<evidence type="ECO:0000256" key="3">
    <source>
        <dbReference type="ARBA" id="ARBA00022679"/>
    </source>
</evidence>
<dbReference type="SUPFAM" id="SSF56112">
    <property type="entry name" value="Protein kinase-like (PK-like)"/>
    <property type="match status" value="1"/>
</dbReference>
<dbReference type="Gene3D" id="3.30.200.20">
    <property type="entry name" value="Phosphorylase Kinase, domain 1"/>
    <property type="match status" value="1"/>
</dbReference>
<proteinExistence type="predicted"/>
<evidence type="ECO:0000256" key="5">
    <source>
        <dbReference type="ARBA" id="ARBA00022777"/>
    </source>
</evidence>
<keyword evidence="2 12" id="KW-0723">Serine/threonine-protein kinase</keyword>
<comment type="catalytic activity">
    <reaction evidence="7">
        <text>L-threonyl-[protein] + ATP = O-phospho-L-threonyl-[protein] + ADP + H(+)</text>
        <dbReference type="Rhea" id="RHEA:46608"/>
        <dbReference type="Rhea" id="RHEA-COMP:11060"/>
        <dbReference type="Rhea" id="RHEA-COMP:11605"/>
        <dbReference type="ChEBI" id="CHEBI:15378"/>
        <dbReference type="ChEBI" id="CHEBI:30013"/>
        <dbReference type="ChEBI" id="CHEBI:30616"/>
        <dbReference type="ChEBI" id="CHEBI:61977"/>
        <dbReference type="ChEBI" id="CHEBI:456216"/>
        <dbReference type="EC" id="2.7.11.1"/>
    </reaction>
</comment>
<evidence type="ECO:0000256" key="4">
    <source>
        <dbReference type="ARBA" id="ARBA00022741"/>
    </source>
</evidence>
<keyword evidence="3 12" id="KW-0808">Transferase</keyword>
<keyword evidence="6 9" id="KW-0067">ATP-binding</keyword>
<dbReference type="InterPro" id="IPR017441">
    <property type="entry name" value="Protein_kinase_ATP_BS"/>
</dbReference>
<name>A0ABQ9YJD7_9EUKA</name>
<evidence type="ECO:0000256" key="6">
    <source>
        <dbReference type="ARBA" id="ARBA00022840"/>
    </source>
</evidence>
<evidence type="ECO:0000256" key="9">
    <source>
        <dbReference type="PROSITE-ProRule" id="PRU10141"/>
    </source>
</evidence>
<sequence>MNLRITFDAESQSEYKPGGYYPVKLNVPIADSIIPRHKLGWGQFSTVWLCENKKTGKYAAVKIIRSASNYSYAGKIEEDFLRLISKEDPENNHHVSHLLNSFWIHGDFGQHRCIAMEPLGLNLLALQRLYQDINDPPLNRNPRSMMARSLGTNTTFPRIFGVPLPIAKLIIIQLLIALSFIHKPPVSLIHTDVKAENVLLAWPVVYCEQNGSASAWFGDRDPVSKSSTPVDGPDEKLFSKYLVKLADFGNAIRNPGSAKDVLTRRKTDSLNSRRKGVNYGISNHFGMRRDTPLVGMDDRRLDNEKGDSQGRFDPLRFLLPTPLTPPHRIQTRHYRAPEAILGCTPSPAADIWSVGCVAFEMVTGRVLFTPQGSEERAMQDLSDEWDLDEEAVDENEMGKETTRTDLIYDRDEEHLSLIQSLLFCPPPTNLLNSSFWGNDLYDSRKRELKRGRKRGKRRLADLIMGWTPLERSKELERKSKGKLVSNVDALLYPRDVLDFEAFLGACLTWSPLSRWTAQELLQHPFLTLTRPNWEYDGECVRMKTPGTHKSPTTKLSPLEDEKRYQNALNLSVLHPHFLEMSGLGGTEWKERAVVGDGDLSNVADGPAEEWAKLVETTEKPPPTKPAIPQNYLRTPSPTTSHSISPSSHSTSSLSSDSSQSASLSVSIASSASSQTSSCSSRTPSAASFGSLSSVIHSVISRDEEEEELDSQRRKDAFDEDVHLDKLQRLLDEREAAILKLDQIEKKIEKERRWLRMKRIETEKEKHSGITDRIINADGKRMTARNEPVHISFEEPSFAQLIESLDEAGFGEEEIEQIIPPEVERTKKWKQDGTRHNPIELRTDPVLEKDDKSSEREGVVKEGKKDDEANNLSRMSKTISSNIVETERIMSELQRMREKLTKK</sequence>
<feature type="region of interest" description="Disordered" evidence="10">
    <location>
        <begin position="614"/>
        <end position="657"/>
    </location>
</feature>
<dbReference type="GO" id="GO:0004674">
    <property type="term" value="F:protein serine/threonine kinase activity"/>
    <property type="evidence" value="ECO:0007669"/>
    <property type="project" value="UniProtKB-KW"/>
</dbReference>
<dbReference type="InterPro" id="IPR000719">
    <property type="entry name" value="Prot_kinase_dom"/>
</dbReference>
<feature type="binding site" evidence="9">
    <location>
        <position position="62"/>
    </location>
    <ligand>
        <name>ATP</name>
        <dbReference type="ChEBI" id="CHEBI:30616"/>
    </ligand>
</feature>
<dbReference type="PANTHER" id="PTHR47634">
    <property type="entry name" value="PROTEIN KINASE DOMAIN-CONTAINING PROTEIN-RELATED"/>
    <property type="match status" value="1"/>
</dbReference>
<keyword evidence="4 9" id="KW-0547">Nucleotide-binding</keyword>
<dbReference type="EMBL" id="JARBJD010000004">
    <property type="protein sequence ID" value="KAK2963870.1"/>
    <property type="molecule type" value="Genomic_DNA"/>
</dbReference>
<feature type="region of interest" description="Disordered" evidence="10">
    <location>
        <begin position="820"/>
        <end position="878"/>
    </location>
</feature>
<evidence type="ECO:0000256" key="1">
    <source>
        <dbReference type="ARBA" id="ARBA00012513"/>
    </source>
</evidence>
<evidence type="ECO:0000256" key="7">
    <source>
        <dbReference type="ARBA" id="ARBA00047899"/>
    </source>
</evidence>
<dbReference type="PROSITE" id="PS00107">
    <property type="entry name" value="PROTEIN_KINASE_ATP"/>
    <property type="match status" value="1"/>
</dbReference>
<organism evidence="12 13">
    <name type="scientific">Blattamonas nauphoetae</name>
    <dbReference type="NCBI Taxonomy" id="2049346"/>
    <lineage>
        <taxon>Eukaryota</taxon>
        <taxon>Metamonada</taxon>
        <taxon>Preaxostyla</taxon>
        <taxon>Oxymonadida</taxon>
        <taxon>Blattamonas</taxon>
    </lineage>
</organism>
<evidence type="ECO:0000259" key="11">
    <source>
        <dbReference type="PROSITE" id="PS50011"/>
    </source>
</evidence>
<gene>
    <name evidence="12" type="ORF">BLNAU_947</name>
</gene>
<feature type="domain" description="Protein kinase" evidence="11">
    <location>
        <begin position="33"/>
        <end position="526"/>
    </location>
</feature>
<evidence type="ECO:0000256" key="2">
    <source>
        <dbReference type="ARBA" id="ARBA00022527"/>
    </source>
</evidence>
<reference evidence="12 13" key="1">
    <citation type="journal article" date="2022" name="bioRxiv">
        <title>Genomics of Preaxostyla Flagellates Illuminates Evolutionary Transitions and the Path Towards Mitochondrial Loss.</title>
        <authorList>
            <person name="Novak L.V.F."/>
            <person name="Treitli S.C."/>
            <person name="Pyrih J."/>
            <person name="Halakuc P."/>
            <person name="Pipaliya S.V."/>
            <person name="Vacek V."/>
            <person name="Brzon O."/>
            <person name="Soukal P."/>
            <person name="Eme L."/>
            <person name="Dacks J.B."/>
            <person name="Karnkowska A."/>
            <person name="Elias M."/>
            <person name="Hampl V."/>
        </authorList>
    </citation>
    <scope>NUCLEOTIDE SEQUENCE [LARGE SCALE GENOMIC DNA]</scope>
    <source>
        <strain evidence="12">NAU3</strain>
        <tissue evidence="12">Gut</tissue>
    </source>
</reference>
<evidence type="ECO:0000313" key="13">
    <source>
        <dbReference type="Proteomes" id="UP001281761"/>
    </source>
</evidence>
<dbReference type="EC" id="2.7.11.1" evidence="1"/>
<evidence type="ECO:0000313" key="12">
    <source>
        <dbReference type="EMBL" id="KAK2963870.1"/>
    </source>
</evidence>
<dbReference type="PROSITE" id="PS00108">
    <property type="entry name" value="PROTEIN_KINASE_ST"/>
    <property type="match status" value="1"/>
</dbReference>
<dbReference type="Gene3D" id="1.10.510.10">
    <property type="entry name" value="Transferase(Phosphotransferase) domain 1"/>
    <property type="match status" value="3"/>
</dbReference>
<dbReference type="PANTHER" id="PTHR47634:SF9">
    <property type="entry name" value="PROTEIN KINASE DOMAIN-CONTAINING PROTEIN-RELATED"/>
    <property type="match status" value="1"/>
</dbReference>
<feature type="compositionally biased region" description="Basic and acidic residues" evidence="10">
    <location>
        <begin position="821"/>
        <end position="867"/>
    </location>
</feature>
<feature type="compositionally biased region" description="Polar residues" evidence="10">
    <location>
        <begin position="869"/>
        <end position="878"/>
    </location>
</feature>
<dbReference type="Pfam" id="PF00069">
    <property type="entry name" value="Pkinase"/>
    <property type="match status" value="2"/>
</dbReference>
<keyword evidence="5 12" id="KW-0418">Kinase</keyword>
<dbReference type="InterPro" id="IPR011009">
    <property type="entry name" value="Kinase-like_dom_sf"/>
</dbReference>
<dbReference type="SMART" id="SM00220">
    <property type="entry name" value="S_TKc"/>
    <property type="match status" value="1"/>
</dbReference>
<comment type="catalytic activity">
    <reaction evidence="8">
        <text>L-seryl-[protein] + ATP = O-phospho-L-seryl-[protein] + ADP + H(+)</text>
        <dbReference type="Rhea" id="RHEA:17989"/>
        <dbReference type="Rhea" id="RHEA-COMP:9863"/>
        <dbReference type="Rhea" id="RHEA-COMP:11604"/>
        <dbReference type="ChEBI" id="CHEBI:15378"/>
        <dbReference type="ChEBI" id="CHEBI:29999"/>
        <dbReference type="ChEBI" id="CHEBI:30616"/>
        <dbReference type="ChEBI" id="CHEBI:83421"/>
        <dbReference type="ChEBI" id="CHEBI:456216"/>
        <dbReference type="EC" id="2.7.11.1"/>
    </reaction>
</comment>
<protein>
    <recommendedName>
        <fullName evidence="1">non-specific serine/threonine protein kinase</fullName>
        <ecNumber evidence="1">2.7.11.1</ecNumber>
    </recommendedName>
</protein>
<accession>A0ABQ9YJD7</accession>
<dbReference type="Proteomes" id="UP001281761">
    <property type="component" value="Unassembled WGS sequence"/>
</dbReference>
<dbReference type="PROSITE" id="PS50011">
    <property type="entry name" value="PROTEIN_KINASE_DOM"/>
    <property type="match status" value="1"/>
</dbReference>
<dbReference type="InterPro" id="IPR051334">
    <property type="entry name" value="SRPK"/>
</dbReference>
<comment type="caution">
    <text evidence="12">The sequence shown here is derived from an EMBL/GenBank/DDBJ whole genome shotgun (WGS) entry which is preliminary data.</text>
</comment>
<evidence type="ECO:0000256" key="8">
    <source>
        <dbReference type="ARBA" id="ARBA00048679"/>
    </source>
</evidence>